<sequence>MTDTYTLLTLALIGATFVLAGTAKGLVGLGLPTVVVGLLGQVMAPAEAAALMVVPSLLTNLWQTAAGAALPRLLARLWPFLVAVVAGTAGVGALLPEAAGSWAARALGAALLAYAAFGLWGPRLRLGAKADAAVGPLAGLAAGAVTAATGVAVMPTVPYLQALGLEKDDLVQALGLAFTVSTLTLGGVLLGGALDGPTAAVSAGAVVPAVAGMMLGQRLRRRVDGVRFRLAFFAALAILGARLLLVA</sequence>
<feature type="transmembrane region" description="Helical" evidence="8">
    <location>
        <begin position="140"/>
        <end position="161"/>
    </location>
</feature>
<proteinExistence type="inferred from homology"/>
<evidence type="ECO:0000256" key="5">
    <source>
        <dbReference type="ARBA" id="ARBA00022692"/>
    </source>
</evidence>
<dbReference type="PANTHER" id="PTHR30269:SF32">
    <property type="entry name" value="MEMBRANE TRANSPORTER PROTEIN-RELATED"/>
    <property type="match status" value="1"/>
</dbReference>
<keyword evidence="5 8" id="KW-0812">Transmembrane</keyword>
<dbReference type="PANTHER" id="PTHR30269">
    <property type="entry name" value="TRANSMEMBRANE PROTEIN YFCA"/>
    <property type="match status" value="1"/>
</dbReference>
<keyword evidence="10" id="KW-1185">Reference proteome</keyword>
<dbReference type="EMBL" id="OCNJ01000002">
    <property type="protein sequence ID" value="SOD92615.1"/>
    <property type="molecule type" value="Genomic_DNA"/>
</dbReference>
<accession>A0A286GAS1</accession>
<feature type="transmembrane region" description="Helical" evidence="8">
    <location>
        <begin position="173"/>
        <end position="193"/>
    </location>
</feature>
<evidence type="ECO:0000256" key="4">
    <source>
        <dbReference type="ARBA" id="ARBA00022475"/>
    </source>
</evidence>
<evidence type="ECO:0000256" key="3">
    <source>
        <dbReference type="ARBA" id="ARBA00022448"/>
    </source>
</evidence>
<evidence type="ECO:0000256" key="6">
    <source>
        <dbReference type="ARBA" id="ARBA00022989"/>
    </source>
</evidence>
<protein>
    <recommendedName>
        <fullName evidence="8">Probable membrane transporter protein</fullName>
    </recommendedName>
</protein>
<feature type="transmembrane region" description="Helical" evidence="8">
    <location>
        <begin position="77"/>
        <end position="95"/>
    </location>
</feature>
<organism evidence="9 10">
    <name type="scientific">Caenispirillum bisanense</name>
    <dbReference type="NCBI Taxonomy" id="414052"/>
    <lineage>
        <taxon>Bacteria</taxon>
        <taxon>Pseudomonadati</taxon>
        <taxon>Pseudomonadota</taxon>
        <taxon>Alphaproteobacteria</taxon>
        <taxon>Rhodospirillales</taxon>
        <taxon>Novispirillaceae</taxon>
        <taxon>Caenispirillum</taxon>
    </lineage>
</organism>
<evidence type="ECO:0000256" key="8">
    <source>
        <dbReference type="RuleBase" id="RU363041"/>
    </source>
</evidence>
<keyword evidence="4 8" id="KW-1003">Cell membrane</keyword>
<keyword evidence="3" id="KW-0813">Transport</keyword>
<feature type="transmembrane region" description="Helical" evidence="8">
    <location>
        <begin position="6"/>
        <end position="27"/>
    </location>
</feature>
<dbReference type="Proteomes" id="UP000219621">
    <property type="component" value="Unassembled WGS sequence"/>
</dbReference>
<name>A0A286GAS1_9PROT</name>
<gene>
    <name evidence="9" type="ORF">SAMN05421508_102524</name>
</gene>
<reference evidence="10" key="1">
    <citation type="submission" date="2017-09" db="EMBL/GenBank/DDBJ databases">
        <authorList>
            <person name="Varghese N."/>
            <person name="Submissions S."/>
        </authorList>
    </citation>
    <scope>NUCLEOTIDE SEQUENCE [LARGE SCALE GENOMIC DNA]</scope>
    <source>
        <strain evidence="10">USBA 140</strain>
    </source>
</reference>
<feature type="transmembrane region" description="Helical" evidence="8">
    <location>
        <begin position="102"/>
        <end position="120"/>
    </location>
</feature>
<evidence type="ECO:0000313" key="10">
    <source>
        <dbReference type="Proteomes" id="UP000219621"/>
    </source>
</evidence>
<keyword evidence="6 8" id="KW-1133">Transmembrane helix</keyword>
<feature type="transmembrane region" description="Helical" evidence="8">
    <location>
        <begin position="34"/>
        <end position="57"/>
    </location>
</feature>
<dbReference type="GO" id="GO:0005886">
    <property type="term" value="C:plasma membrane"/>
    <property type="evidence" value="ECO:0007669"/>
    <property type="project" value="UniProtKB-SubCell"/>
</dbReference>
<dbReference type="InterPro" id="IPR052017">
    <property type="entry name" value="TSUP"/>
</dbReference>
<dbReference type="AlphaFoldDB" id="A0A286GAS1"/>
<dbReference type="InterPro" id="IPR002781">
    <property type="entry name" value="TM_pro_TauE-like"/>
</dbReference>
<dbReference type="RefSeq" id="WP_097278372.1">
    <property type="nucleotide sequence ID" value="NZ_OCNJ01000002.1"/>
</dbReference>
<evidence type="ECO:0000256" key="7">
    <source>
        <dbReference type="ARBA" id="ARBA00023136"/>
    </source>
</evidence>
<evidence type="ECO:0000256" key="1">
    <source>
        <dbReference type="ARBA" id="ARBA00004651"/>
    </source>
</evidence>
<keyword evidence="7 8" id="KW-0472">Membrane</keyword>
<evidence type="ECO:0000256" key="2">
    <source>
        <dbReference type="ARBA" id="ARBA00009142"/>
    </source>
</evidence>
<feature type="transmembrane region" description="Helical" evidence="8">
    <location>
        <begin position="199"/>
        <end position="216"/>
    </location>
</feature>
<feature type="transmembrane region" description="Helical" evidence="8">
    <location>
        <begin position="228"/>
        <end position="245"/>
    </location>
</feature>
<comment type="subcellular location">
    <subcellularLocation>
        <location evidence="1 8">Cell membrane</location>
        <topology evidence="1 8">Multi-pass membrane protein</topology>
    </subcellularLocation>
</comment>
<comment type="similarity">
    <text evidence="2 8">Belongs to the 4-toluene sulfonate uptake permease (TSUP) (TC 2.A.102) family.</text>
</comment>
<dbReference type="Pfam" id="PF01925">
    <property type="entry name" value="TauE"/>
    <property type="match status" value="1"/>
</dbReference>
<evidence type="ECO:0000313" key="9">
    <source>
        <dbReference type="EMBL" id="SOD92615.1"/>
    </source>
</evidence>